<accession>A0ABW2ZWM5</accession>
<sequence length="207" mass="22196">MTSESATGALRRDAAANRRRLLDAAERVFAERGSEASMEEIARAAEVSPATLYRRFPTKDALVREVLATFFGQLVELAGQALTEPPQRCLDVYFETVGYQLAARRGFMHGMWGELAPAELVAELEARTGQLLDRAQRGGGAAQSVTLADIAATIWALRGIIHTAGQAAPDAWRRHLGYVLAGLRGPSPSAPTPSATLSLPKQAVEEG</sequence>
<evidence type="ECO:0000256" key="3">
    <source>
        <dbReference type="ARBA" id="ARBA00023163"/>
    </source>
</evidence>
<evidence type="ECO:0000256" key="2">
    <source>
        <dbReference type="ARBA" id="ARBA00023125"/>
    </source>
</evidence>
<dbReference type="PROSITE" id="PS01081">
    <property type="entry name" value="HTH_TETR_1"/>
    <property type="match status" value="1"/>
</dbReference>
<reference evidence="8" key="1">
    <citation type="journal article" date="2019" name="Int. J. Syst. Evol. Microbiol.">
        <title>The Global Catalogue of Microorganisms (GCM) 10K type strain sequencing project: providing services to taxonomists for standard genome sequencing and annotation.</title>
        <authorList>
            <consortium name="The Broad Institute Genomics Platform"/>
            <consortium name="The Broad Institute Genome Sequencing Center for Infectious Disease"/>
            <person name="Wu L."/>
            <person name="Ma J."/>
        </authorList>
    </citation>
    <scope>NUCLEOTIDE SEQUENCE [LARGE SCALE GENOMIC DNA]</scope>
    <source>
        <strain evidence="8">JCM 32148</strain>
    </source>
</reference>
<dbReference type="PRINTS" id="PR00455">
    <property type="entry name" value="HTHTETR"/>
</dbReference>
<dbReference type="EMBL" id="JBHTHM010000077">
    <property type="protein sequence ID" value="MFD0783037.1"/>
    <property type="molecule type" value="Genomic_DNA"/>
</dbReference>
<dbReference type="Proteomes" id="UP001597053">
    <property type="component" value="Unassembled WGS sequence"/>
</dbReference>
<protein>
    <submittedName>
        <fullName evidence="7">TetR/AcrR family transcriptional regulator</fullName>
    </submittedName>
</protein>
<evidence type="ECO:0000256" key="4">
    <source>
        <dbReference type="PROSITE-ProRule" id="PRU00335"/>
    </source>
</evidence>
<feature type="DNA-binding region" description="H-T-H motif" evidence="4">
    <location>
        <begin position="37"/>
        <end position="56"/>
    </location>
</feature>
<name>A0ABW2ZWM5_9ACTN</name>
<dbReference type="Gene3D" id="1.10.357.10">
    <property type="entry name" value="Tetracycline Repressor, domain 2"/>
    <property type="match status" value="1"/>
</dbReference>
<dbReference type="Pfam" id="PF00440">
    <property type="entry name" value="TetR_N"/>
    <property type="match status" value="1"/>
</dbReference>
<dbReference type="InterPro" id="IPR001647">
    <property type="entry name" value="HTH_TetR"/>
</dbReference>
<proteinExistence type="predicted"/>
<keyword evidence="3" id="KW-0804">Transcription</keyword>
<dbReference type="InterPro" id="IPR036271">
    <property type="entry name" value="Tet_transcr_reg_TetR-rel_C_sf"/>
</dbReference>
<feature type="domain" description="HTH tetR-type" evidence="6">
    <location>
        <begin position="15"/>
        <end position="74"/>
    </location>
</feature>
<dbReference type="PANTHER" id="PTHR30055">
    <property type="entry name" value="HTH-TYPE TRANSCRIPTIONAL REGULATOR RUTR"/>
    <property type="match status" value="1"/>
</dbReference>
<dbReference type="PANTHER" id="PTHR30055:SF234">
    <property type="entry name" value="HTH-TYPE TRANSCRIPTIONAL REGULATOR BETI"/>
    <property type="match status" value="1"/>
</dbReference>
<gene>
    <name evidence="7" type="ORF">ACFQZ8_03725</name>
</gene>
<keyword evidence="2 4" id="KW-0238">DNA-binding</keyword>
<dbReference type="InterPro" id="IPR050109">
    <property type="entry name" value="HTH-type_TetR-like_transc_reg"/>
</dbReference>
<evidence type="ECO:0000313" key="8">
    <source>
        <dbReference type="Proteomes" id="UP001597053"/>
    </source>
</evidence>
<evidence type="ECO:0000256" key="1">
    <source>
        <dbReference type="ARBA" id="ARBA00023015"/>
    </source>
</evidence>
<feature type="region of interest" description="Disordered" evidence="5">
    <location>
        <begin position="187"/>
        <end position="207"/>
    </location>
</feature>
<evidence type="ECO:0000256" key="5">
    <source>
        <dbReference type="SAM" id="MobiDB-lite"/>
    </source>
</evidence>
<keyword evidence="1" id="KW-0805">Transcription regulation</keyword>
<comment type="caution">
    <text evidence="7">The sequence shown here is derived from an EMBL/GenBank/DDBJ whole genome shotgun (WGS) entry which is preliminary data.</text>
</comment>
<evidence type="ECO:0000259" key="6">
    <source>
        <dbReference type="PROSITE" id="PS50977"/>
    </source>
</evidence>
<keyword evidence="8" id="KW-1185">Reference proteome</keyword>
<dbReference type="PROSITE" id="PS50977">
    <property type="entry name" value="HTH_TETR_2"/>
    <property type="match status" value="1"/>
</dbReference>
<dbReference type="InterPro" id="IPR009057">
    <property type="entry name" value="Homeodomain-like_sf"/>
</dbReference>
<dbReference type="SUPFAM" id="SSF48498">
    <property type="entry name" value="Tetracyclin repressor-like, C-terminal domain"/>
    <property type="match status" value="1"/>
</dbReference>
<organism evidence="7 8">
    <name type="scientific">Micromonospora azadirachtae</name>
    <dbReference type="NCBI Taxonomy" id="1970735"/>
    <lineage>
        <taxon>Bacteria</taxon>
        <taxon>Bacillati</taxon>
        <taxon>Actinomycetota</taxon>
        <taxon>Actinomycetes</taxon>
        <taxon>Micromonosporales</taxon>
        <taxon>Micromonosporaceae</taxon>
        <taxon>Micromonospora</taxon>
    </lineage>
</organism>
<evidence type="ECO:0000313" key="7">
    <source>
        <dbReference type="EMBL" id="MFD0783037.1"/>
    </source>
</evidence>
<dbReference type="SUPFAM" id="SSF46689">
    <property type="entry name" value="Homeodomain-like"/>
    <property type="match status" value="1"/>
</dbReference>
<dbReference type="InterPro" id="IPR023772">
    <property type="entry name" value="DNA-bd_HTH_TetR-type_CS"/>
</dbReference>